<dbReference type="InterPro" id="IPR037504">
    <property type="entry name" value="PSI_induc_2"/>
</dbReference>
<feature type="region of interest" description="Disordered" evidence="1">
    <location>
        <begin position="111"/>
        <end position="164"/>
    </location>
</feature>
<keyword evidence="2" id="KW-0812">Transmembrane</keyword>
<organism evidence="3 4">
    <name type="scientific">Cladosporium halotolerans</name>
    <dbReference type="NCBI Taxonomy" id="1052096"/>
    <lineage>
        <taxon>Eukaryota</taxon>
        <taxon>Fungi</taxon>
        <taxon>Dikarya</taxon>
        <taxon>Ascomycota</taxon>
        <taxon>Pezizomycotina</taxon>
        <taxon>Dothideomycetes</taxon>
        <taxon>Dothideomycetidae</taxon>
        <taxon>Cladosporiales</taxon>
        <taxon>Cladosporiaceae</taxon>
        <taxon>Cladosporium</taxon>
    </lineage>
</organism>
<evidence type="ECO:0000256" key="2">
    <source>
        <dbReference type="SAM" id="Phobius"/>
    </source>
</evidence>
<dbReference type="AlphaFoldDB" id="A0AB34KYS1"/>
<evidence type="ECO:0000313" key="3">
    <source>
        <dbReference type="EMBL" id="KAL1589920.1"/>
    </source>
</evidence>
<keyword evidence="2" id="KW-1133">Transmembrane helix</keyword>
<gene>
    <name evidence="3" type="ORF">WHR41_00998</name>
</gene>
<reference evidence="3 4" key="1">
    <citation type="journal article" date="2020" name="Microbiol. Resour. Announc.">
        <title>Draft Genome Sequence of a Cladosporium Species Isolated from the Mesophotic Ascidian Didemnum maculosum.</title>
        <authorList>
            <person name="Gioti A."/>
            <person name="Siaperas R."/>
            <person name="Nikolaivits E."/>
            <person name="Le Goff G."/>
            <person name="Ouazzani J."/>
            <person name="Kotoulas G."/>
            <person name="Topakas E."/>
        </authorList>
    </citation>
    <scope>NUCLEOTIDE SEQUENCE [LARGE SCALE GENOMIC DNA]</scope>
    <source>
        <strain evidence="3 4">TM138-S3</strain>
    </source>
</reference>
<comment type="caution">
    <text evidence="3">The sequence shown here is derived from an EMBL/GenBank/DDBJ whole genome shotgun (WGS) entry which is preliminary data.</text>
</comment>
<feature type="region of interest" description="Disordered" evidence="1">
    <location>
        <begin position="212"/>
        <end position="285"/>
    </location>
</feature>
<feature type="compositionally biased region" description="Polar residues" evidence="1">
    <location>
        <begin position="212"/>
        <end position="240"/>
    </location>
</feature>
<dbReference type="GeneID" id="96002442"/>
<dbReference type="Proteomes" id="UP000803884">
    <property type="component" value="Unassembled WGS sequence"/>
</dbReference>
<evidence type="ECO:0000313" key="4">
    <source>
        <dbReference type="Proteomes" id="UP000803884"/>
    </source>
</evidence>
<protein>
    <submittedName>
        <fullName evidence="3">Uncharacterized protein</fullName>
    </submittedName>
</protein>
<keyword evidence="2" id="KW-0472">Membrane</keyword>
<sequence>MADISALSSWDSCMSKTYCKWPVIVGIILGCILALSFVWCILKCICGGIADCCCGCCDCCSNRRRPNNYGYQQPPPPPQYPMYNQYHGPQQPMYSAQPMYAPSPMYAPPQMSGGAGYRGQPTSPHEVPSKSGGATRFNEDALPPMPSWSQAQDRHVPNNDDMELGHIQSPQAAQQQGLLANSNAGYYAPQSPGGDIGAMNVASAHSYDSHQQCVSPSVYSQDPSSQMPNRVTSMRSTQYEPSLYPPSYHTQAPGSHMQLGGGATSPPPVGQAIGRKPVQGTWRDV</sequence>
<dbReference type="PANTHER" id="PTHR40018:SF1">
    <property type="entry name" value="[PSI+] INDUCTION PROTEIN 2"/>
    <property type="match status" value="1"/>
</dbReference>
<keyword evidence="4" id="KW-1185">Reference proteome</keyword>
<dbReference type="EMBL" id="JAAQHG020000003">
    <property type="protein sequence ID" value="KAL1589920.1"/>
    <property type="molecule type" value="Genomic_DNA"/>
</dbReference>
<name>A0AB34KYS1_9PEZI</name>
<proteinExistence type="predicted"/>
<dbReference type="PANTHER" id="PTHR40018">
    <property type="entry name" value="[PSI+] INDUCTION PROTEIN 2"/>
    <property type="match status" value="1"/>
</dbReference>
<dbReference type="GO" id="GO:0005886">
    <property type="term" value="C:plasma membrane"/>
    <property type="evidence" value="ECO:0007669"/>
    <property type="project" value="TreeGrafter"/>
</dbReference>
<dbReference type="RefSeq" id="XP_069233025.1">
    <property type="nucleotide sequence ID" value="XM_069369604.1"/>
</dbReference>
<evidence type="ECO:0000256" key="1">
    <source>
        <dbReference type="SAM" id="MobiDB-lite"/>
    </source>
</evidence>
<accession>A0AB34KYS1</accession>
<dbReference type="GO" id="GO:0005935">
    <property type="term" value="C:cellular bud neck"/>
    <property type="evidence" value="ECO:0007669"/>
    <property type="project" value="TreeGrafter"/>
</dbReference>
<feature type="transmembrane region" description="Helical" evidence="2">
    <location>
        <begin position="21"/>
        <end position="39"/>
    </location>
</feature>